<dbReference type="InterPro" id="IPR011641">
    <property type="entry name" value="Tyr-kin_ephrin_A/B_rcpt-like"/>
</dbReference>
<gene>
    <name evidence="5" type="ORF">DACRYDRAFT_57420</name>
</gene>
<evidence type="ECO:0000313" key="6">
    <source>
        <dbReference type="Proteomes" id="UP000030653"/>
    </source>
</evidence>
<feature type="signal peptide" evidence="2">
    <location>
        <begin position="1"/>
        <end position="19"/>
    </location>
</feature>
<feature type="chain" id="PRO_5004067502" description="Tyrosine-protein kinase ephrin type A/B receptor-like domain-containing protein" evidence="2">
    <location>
        <begin position="20"/>
        <end position="296"/>
    </location>
</feature>
<dbReference type="OMA" id="YVRGHEC"/>
<dbReference type="InterPro" id="IPR048661">
    <property type="entry name" value="CPL1-like"/>
</dbReference>
<dbReference type="RefSeq" id="XP_040625390.1">
    <property type="nucleotide sequence ID" value="XM_040775440.1"/>
</dbReference>
<evidence type="ECO:0008006" key="7">
    <source>
        <dbReference type="Google" id="ProtNLM"/>
    </source>
</evidence>
<dbReference type="InterPro" id="IPR009030">
    <property type="entry name" value="Growth_fac_rcpt_cys_sf"/>
</dbReference>
<dbReference type="PANTHER" id="PTHR35192">
    <property type="entry name" value="PROTEIN, PUTATIVE-RELATED"/>
    <property type="match status" value="1"/>
</dbReference>
<dbReference type="SMART" id="SM01411">
    <property type="entry name" value="Ephrin_rec_like"/>
    <property type="match status" value="2"/>
</dbReference>
<dbReference type="OrthoDB" id="439917at2759"/>
<feature type="compositionally biased region" description="Low complexity" evidence="1">
    <location>
        <begin position="163"/>
        <end position="175"/>
    </location>
</feature>
<evidence type="ECO:0000256" key="2">
    <source>
        <dbReference type="SAM" id="SignalP"/>
    </source>
</evidence>
<reference evidence="5 6" key="1">
    <citation type="journal article" date="2012" name="Science">
        <title>The Paleozoic origin of enzymatic lignin decomposition reconstructed from 31 fungal genomes.</title>
        <authorList>
            <person name="Floudas D."/>
            <person name="Binder M."/>
            <person name="Riley R."/>
            <person name="Barry K."/>
            <person name="Blanchette R.A."/>
            <person name="Henrissat B."/>
            <person name="Martinez A.T."/>
            <person name="Otillar R."/>
            <person name="Spatafora J.W."/>
            <person name="Yadav J.S."/>
            <person name="Aerts A."/>
            <person name="Benoit I."/>
            <person name="Boyd A."/>
            <person name="Carlson A."/>
            <person name="Copeland A."/>
            <person name="Coutinho P.M."/>
            <person name="de Vries R.P."/>
            <person name="Ferreira P."/>
            <person name="Findley K."/>
            <person name="Foster B."/>
            <person name="Gaskell J."/>
            <person name="Glotzer D."/>
            <person name="Gorecki P."/>
            <person name="Heitman J."/>
            <person name="Hesse C."/>
            <person name="Hori C."/>
            <person name="Igarashi K."/>
            <person name="Jurgens J.A."/>
            <person name="Kallen N."/>
            <person name="Kersten P."/>
            <person name="Kohler A."/>
            <person name="Kuees U."/>
            <person name="Kumar T.K.A."/>
            <person name="Kuo A."/>
            <person name="LaButti K."/>
            <person name="Larrondo L.F."/>
            <person name="Lindquist E."/>
            <person name="Ling A."/>
            <person name="Lombard V."/>
            <person name="Lucas S."/>
            <person name="Lundell T."/>
            <person name="Martin R."/>
            <person name="McLaughlin D.J."/>
            <person name="Morgenstern I."/>
            <person name="Morin E."/>
            <person name="Murat C."/>
            <person name="Nagy L.G."/>
            <person name="Nolan M."/>
            <person name="Ohm R.A."/>
            <person name="Patyshakuliyeva A."/>
            <person name="Rokas A."/>
            <person name="Ruiz-Duenas F.J."/>
            <person name="Sabat G."/>
            <person name="Salamov A."/>
            <person name="Samejima M."/>
            <person name="Schmutz J."/>
            <person name="Slot J.C."/>
            <person name="St John F."/>
            <person name="Stenlid J."/>
            <person name="Sun H."/>
            <person name="Sun S."/>
            <person name="Syed K."/>
            <person name="Tsang A."/>
            <person name="Wiebenga A."/>
            <person name="Young D."/>
            <person name="Pisabarro A."/>
            <person name="Eastwood D.C."/>
            <person name="Martin F."/>
            <person name="Cullen D."/>
            <person name="Grigoriev I.V."/>
            <person name="Hibbett D.S."/>
        </authorList>
    </citation>
    <scope>NUCLEOTIDE SEQUENCE [LARGE SCALE GENOMIC DNA]</scope>
    <source>
        <strain evidence="5 6">DJM-731 SS1</strain>
    </source>
</reference>
<dbReference type="Pfam" id="PF21671">
    <property type="entry name" value="CPL1-like"/>
    <property type="match status" value="1"/>
</dbReference>
<dbReference type="PANTHER" id="PTHR35192:SF2">
    <property type="entry name" value="APPLE DOMAIN-CONTAINING PROTEIN"/>
    <property type="match status" value="1"/>
</dbReference>
<dbReference type="AlphaFoldDB" id="M5G408"/>
<keyword evidence="2" id="KW-0732">Signal</keyword>
<accession>M5G408</accession>
<dbReference type="EMBL" id="JH795873">
    <property type="protein sequence ID" value="EJT98492.1"/>
    <property type="molecule type" value="Genomic_DNA"/>
</dbReference>
<feature type="region of interest" description="Disordered" evidence="1">
    <location>
        <begin position="163"/>
        <end position="184"/>
    </location>
</feature>
<proteinExistence type="predicted"/>
<evidence type="ECO:0000259" key="3">
    <source>
        <dbReference type="Pfam" id="PF07699"/>
    </source>
</evidence>
<dbReference type="HOGENOM" id="CLU_058493_0_0_1"/>
<dbReference type="SUPFAM" id="SSF57184">
    <property type="entry name" value="Growth factor receptor domain"/>
    <property type="match status" value="1"/>
</dbReference>
<dbReference type="Pfam" id="PF07699">
    <property type="entry name" value="Ephrin_rec_like"/>
    <property type="match status" value="1"/>
</dbReference>
<feature type="domain" description="Protein CPL1-like" evidence="4">
    <location>
        <begin position="206"/>
        <end position="268"/>
    </location>
</feature>
<keyword evidence="6" id="KW-1185">Reference proteome</keyword>
<organism evidence="5 6">
    <name type="scientific">Dacryopinax primogenitus (strain DJM 731)</name>
    <name type="common">Brown rot fungus</name>
    <dbReference type="NCBI Taxonomy" id="1858805"/>
    <lineage>
        <taxon>Eukaryota</taxon>
        <taxon>Fungi</taxon>
        <taxon>Dikarya</taxon>
        <taxon>Basidiomycota</taxon>
        <taxon>Agaricomycotina</taxon>
        <taxon>Dacrymycetes</taxon>
        <taxon>Dacrymycetales</taxon>
        <taxon>Dacrymycetaceae</taxon>
        <taxon>Dacryopinax</taxon>
    </lineage>
</organism>
<evidence type="ECO:0000313" key="5">
    <source>
        <dbReference type="EMBL" id="EJT98492.1"/>
    </source>
</evidence>
<dbReference type="Proteomes" id="UP000030653">
    <property type="component" value="Unassembled WGS sequence"/>
</dbReference>
<dbReference type="Gene3D" id="2.10.50.10">
    <property type="entry name" value="Tumor Necrosis Factor Receptor, subunit A, domain 2"/>
    <property type="match status" value="1"/>
</dbReference>
<protein>
    <recommendedName>
        <fullName evidence="7">Tyrosine-protein kinase ephrin type A/B receptor-like domain-containing protein</fullName>
    </recommendedName>
</protein>
<dbReference type="InterPro" id="IPR038955">
    <property type="entry name" value="PriA/CPL1_fungi"/>
</dbReference>
<dbReference type="GeneID" id="63690502"/>
<sequence>MVRITTLLSLAALLSPALAITCNPGTWAQGDHCQACQSGYQCPDGVNQYPCNAGYYANSGNTGCLVCPTGAYCPNSALSSYKPCDAGTYQDQVGQTQCKDCAAGTYTAAMGQTGCCNCCPGSFNSQTHQTHCQACANGKLSPAGSTSQNQCTGTTWASPPACTTPSTSSTCPASSQRRRHVSTRRRECPKDGQKICPILHGRGGEECVDVETDLESCGGCMDSPPELGGGVDCTQIQGARDVACRKGKCVVSRCAPGWRLNADKSECVPRLKAQTMAQGRGGPARAHAAFVRSHHL</sequence>
<feature type="domain" description="Tyrosine-protein kinase ephrin type A/B receptor-like" evidence="3">
    <location>
        <begin position="82"/>
        <end position="111"/>
    </location>
</feature>
<name>M5G408_DACPD</name>
<evidence type="ECO:0000259" key="4">
    <source>
        <dbReference type="Pfam" id="PF21671"/>
    </source>
</evidence>
<evidence type="ECO:0000256" key="1">
    <source>
        <dbReference type="SAM" id="MobiDB-lite"/>
    </source>
</evidence>